<comment type="catalytic activity">
    <reaction evidence="10 11">
        <text>trimethylamine + 2 Fe(III)-[cytochrome c] + H2O = trimethylamine N-oxide + 2 Fe(II)-[cytochrome c] + 3 H(+)</text>
        <dbReference type="Rhea" id="RHEA:24236"/>
        <dbReference type="Rhea" id="RHEA-COMP:10350"/>
        <dbReference type="Rhea" id="RHEA-COMP:14399"/>
        <dbReference type="ChEBI" id="CHEBI:15377"/>
        <dbReference type="ChEBI" id="CHEBI:15378"/>
        <dbReference type="ChEBI" id="CHEBI:15724"/>
        <dbReference type="ChEBI" id="CHEBI:29033"/>
        <dbReference type="ChEBI" id="CHEBI:29034"/>
        <dbReference type="ChEBI" id="CHEBI:58389"/>
        <dbReference type="EC" id="1.7.2.3"/>
    </reaction>
</comment>
<evidence type="ECO:0000256" key="8">
    <source>
        <dbReference type="ARBA" id="ARBA00022764"/>
    </source>
</evidence>
<evidence type="ECO:0000313" key="16">
    <source>
        <dbReference type="Proteomes" id="UP001222680"/>
    </source>
</evidence>
<dbReference type="InterPro" id="IPR006656">
    <property type="entry name" value="Mopterin_OxRdtase"/>
</dbReference>
<comment type="function">
    <text evidence="1 11">Reduces trimethylamine-N-oxide (TMAO) into trimethylamine; an anaerobic reaction coupled to energy-yielding reactions.</text>
</comment>
<dbReference type="NCBIfam" id="NF011682">
    <property type="entry name" value="PRK15102.1"/>
    <property type="match status" value="1"/>
</dbReference>
<dbReference type="SUPFAM" id="SSF50692">
    <property type="entry name" value="ADC-like"/>
    <property type="match status" value="1"/>
</dbReference>
<dbReference type="SUPFAM" id="SSF53706">
    <property type="entry name" value="Formate dehydrogenase/DMSO reductase, domains 1-3"/>
    <property type="match status" value="1"/>
</dbReference>
<dbReference type="InterPro" id="IPR009010">
    <property type="entry name" value="Asp_de-COase-like_dom_sf"/>
</dbReference>
<dbReference type="Pfam" id="PF18364">
    <property type="entry name" value="Molybdopterin_N"/>
    <property type="match status" value="1"/>
</dbReference>
<dbReference type="CDD" id="cd02793">
    <property type="entry name" value="MopB_CT_DMSOR-BSOR-TMAOR"/>
    <property type="match status" value="1"/>
</dbReference>
<comment type="subcellular location">
    <subcellularLocation>
        <location evidence="2 11">Periplasm</location>
    </subcellularLocation>
</comment>
<dbReference type="InterPro" id="IPR041954">
    <property type="entry name" value="CT_DMSOR/BSOR/TMAOR"/>
</dbReference>
<dbReference type="InterPro" id="IPR006658">
    <property type="entry name" value="BisC"/>
</dbReference>
<evidence type="ECO:0000259" key="14">
    <source>
        <dbReference type="Pfam" id="PF18364"/>
    </source>
</evidence>
<dbReference type="EC" id="1.7.2.3" evidence="4 11"/>
<dbReference type="InterPro" id="IPR050612">
    <property type="entry name" value="Prok_Mopterin_Oxidored"/>
</dbReference>
<feature type="domain" description="Molybdopterin oxidoreductase" evidence="12">
    <location>
        <begin position="98"/>
        <end position="571"/>
    </location>
</feature>
<evidence type="ECO:0000256" key="2">
    <source>
        <dbReference type="ARBA" id="ARBA00004418"/>
    </source>
</evidence>
<dbReference type="Gene3D" id="3.40.228.10">
    <property type="entry name" value="Dimethylsulfoxide Reductase, domain 2"/>
    <property type="match status" value="1"/>
</dbReference>
<keyword evidence="6 11" id="KW-0479">Metal-binding</keyword>
<evidence type="ECO:0000313" key="15">
    <source>
        <dbReference type="EMBL" id="WFN97895.1"/>
    </source>
</evidence>
<dbReference type="PANTHER" id="PTHR43742:SF4">
    <property type="entry name" value="TRIMETHYLAMINE-N-OXIDE REDUCTASE 1"/>
    <property type="match status" value="1"/>
</dbReference>
<dbReference type="EMBL" id="CP092014">
    <property type="protein sequence ID" value="WFN97895.1"/>
    <property type="molecule type" value="Genomic_DNA"/>
</dbReference>
<dbReference type="InterPro" id="IPR041460">
    <property type="entry name" value="Molybdopterin_N"/>
</dbReference>
<evidence type="ECO:0000256" key="10">
    <source>
        <dbReference type="ARBA" id="ARBA00049407"/>
    </source>
</evidence>
<name>A0ABY8GKD2_EDWIC</name>
<dbReference type="InterPro" id="IPR006657">
    <property type="entry name" value="MoPterin_dinucl-bd_dom"/>
</dbReference>
<dbReference type="Pfam" id="PF01568">
    <property type="entry name" value="Molydop_binding"/>
    <property type="match status" value="1"/>
</dbReference>
<evidence type="ECO:0000256" key="3">
    <source>
        <dbReference type="ARBA" id="ARBA00010312"/>
    </source>
</evidence>
<keyword evidence="5 11" id="KW-0500">Molybdenum</keyword>
<keyword evidence="8 11" id="KW-0574">Periplasm</keyword>
<gene>
    <name evidence="11 15" type="primary">torA</name>
    <name evidence="15" type="ORF">MAY91_08240</name>
</gene>
<evidence type="ECO:0000256" key="1">
    <source>
        <dbReference type="ARBA" id="ARBA00003013"/>
    </source>
</evidence>
<dbReference type="NCBIfam" id="TIGR00509">
    <property type="entry name" value="bisC_fam"/>
    <property type="match status" value="1"/>
</dbReference>
<dbReference type="NCBIfam" id="TIGR02164">
    <property type="entry name" value="torA"/>
    <property type="match status" value="1"/>
</dbReference>
<comment type="cofactor">
    <cofactor evidence="11">
        <name>Mo-bis(molybdopterin guanine dinucleotide)</name>
        <dbReference type="ChEBI" id="CHEBI:60539"/>
    </cofactor>
    <text evidence="11">Binds 1 molybdenum-bis(molybdopterin guanine dinucleotide) (Mo-bis-MGD) cofactor per subunit.</text>
</comment>
<dbReference type="PROSITE" id="PS00932">
    <property type="entry name" value="MOLYBDOPTERIN_PROK_3"/>
    <property type="match status" value="1"/>
</dbReference>
<evidence type="ECO:0000259" key="13">
    <source>
        <dbReference type="Pfam" id="PF01568"/>
    </source>
</evidence>
<evidence type="ECO:0000256" key="4">
    <source>
        <dbReference type="ARBA" id="ARBA00011885"/>
    </source>
</evidence>
<organism evidence="15 16">
    <name type="scientific">Edwardsiella ictaluri</name>
    <dbReference type="NCBI Taxonomy" id="67780"/>
    <lineage>
        <taxon>Bacteria</taxon>
        <taxon>Pseudomonadati</taxon>
        <taxon>Pseudomonadota</taxon>
        <taxon>Gammaproteobacteria</taxon>
        <taxon>Enterobacterales</taxon>
        <taxon>Hafniaceae</taxon>
        <taxon>Edwardsiella</taxon>
    </lineage>
</organism>
<protein>
    <recommendedName>
        <fullName evidence="4 11">Trimethylamine-N-oxide reductase</fullName>
        <shortName evidence="11">TMAO reductase</shortName>
        <ecNumber evidence="4 11">1.7.2.3</ecNumber>
    </recommendedName>
</protein>
<sequence>MNKNESVSVSRRRFLSQLGGLTALGMFGPSLLVARDARATTATAASATQEGILTGSHWGAIRATVVDGRFVAAKPFEKDCYPSKMVAGLPDHVHNTARIRYPMVRIDWMRKRHLSDTRQRGDNRFVRVSWDEALDLFYQELERVQTSYGPSALLSGSGWQSTGMFHNAAGMMGRALALHGNYVGTGGDYSTGAAQVILPRVVGSMEVYEQQTSWPLVLKNSQTVILWGSDLLKNQQANWWCPDHDVYQYYAQLKEKVANGEIQVVSIDTVVSSTHDYLGRDKVQHIAVNPQTDVPLQLALAHTLYSEKLYDAHFLDNYTVGFGQFLPYLLGTQDGQPKDAGWAAKLTGIDAETIRALARQMAAGRTQIIAGWCVQRMQHGEQWSWMIVVLAAMLGQIGLPGGGFGFGWHYNGAGTPSRKGVILSGFSGATNTPPLHNSSDYRGASSTIPIARFIDAMLEPGKKIDWNGKQVTLPSLKMCVFAGTNPFHRHQQINRMIAGWQTLETVVAIDNQWTSTCRFADIVLPATTQFERNDLDQYGNHSNRGILAMKQLVPPQFEARNDFDIFRGLCQRFNREQAFSEGLDEMGWIKRIYQEGARQGKGREIHLPTFDTFWSGSGYIEFGDPQLFVRHQAFRDDPDLEPLGTPSGLIEIYSKSIADMHYGDCQGHPMWFEKAERSHGGPGSARFPLHLQSVHPDFRLHSQLCESPTLRAHYSVGGREPVFISPQDAEARGIRNGDIVRVFNERGQVLAGAVLSDRYVPGVIRIHEGAWYDPDRGGVAGALCKYGNPNVLTLDIGSSRLAQATSAHTAIVEVEKYRGPLAPVTAFHGPQEMVAQCQYVPLQTEEKP</sequence>
<dbReference type="CDD" id="cd02769">
    <property type="entry name" value="MopB_DMSOR-BSOR-TMAOR"/>
    <property type="match status" value="1"/>
</dbReference>
<dbReference type="RefSeq" id="WP_015869750.1">
    <property type="nucleotide sequence ID" value="NZ_AP028097.1"/>
</dbReference>
<comment type="PTM">
    <text evidence="11">Exported by the Tat system.</text>
</comment>
<evidence type="ECO:0000256" key="11">
    <source>
        <dbReference type="RuleBase" id="RU368014"/>
    </source>
</evidence>
<dbReference type="GO" id="GO:0050626">
    <property type="term" value="F:trimethylamine-N-oxide reductase (cytochrome c) activity"/>
    <property type="evidence" value="ECO:0007669"/>
    <property type="project" value="UniProtKB-EC"/>
</dbReference>
<dbReference type="Proteomes" id="UP001222680">
    <property type="component" value="Chromosome"/>
</dbReference>
<keyword evidence="7" id="KW-0732">Signal</keyword>
<accession>A0ABY8GKD2</accession>
<feature type="domain" description="Molybdopterin dinucleotide-binding" evidence="13">
    <location>
        <begin position="689"/>
        <end position="809"/>
    </location>
</feature>
<dbReference type="Gene3D" id="2.40.40.20">
    <property type="match status" value="1"/>
</dbReference>
<dbReference type="Gene3D" id="3.90.55.10">
    <property type="entry name" value="Dimethylsulfoxide Reductase, domain 3"/>
    <property type="match status" value="1"/>
</dbReference>
<dbReference type="Pfam" id="PF00384">
    <property type="entry name" value="Molybdopterin"/>
    <property type="match status" value="1"/>
</dbReference>
<feature type="domain" description="Molybdopterin oxidoreductase N-terminal" evidence="14">
    <location>
        <begin position="54"/>
        <end position="94"/>
    </location>
</feature>
<proteinExistence type="inferred from homology"/>
<dbReference type="PROSITE" id="PS00490">
    <property type="entry name" value="MOLYBDOPTERIN_PROK_2"/>
    <property type="match status" value="1"/>
</dbReference>
<evidence type="ECO:0000256" key="6">
    <source>
        <dbReference type="ARBA" id="ARBA00022723"/>
    </source>
</evidence>
<dbReference type="InterPro" id="IPR006655">
    <property type="entry name" value="Mopterin_OxRdtase_prok_CS"/>
</dbReference>
<keyword evidence="16" id="KW-1185">Reference proteome</keyword>
<evidence type="ECO:0000256" key="7">
    <source>
        <dbReference type="ARBA" id="ARBA00022729"/>
    </source>
</evidence>
<dbReference type="PROSITE" id="PS51318">
    <property type="entry name" value="TAT"/>
    <property type="match status" value="1"/>
</dbReference>
<reference evidence="15 16" key="1">
    <citation type="submission" date="2022-02" db="EMBL/GenBank/DDBJ databases">
        <title>Phenotypic, genotypic and serological characterization of Edwardsiella ictaluri from catfish and ornamental fish species.</title>
        <authorList>
            <person name="Rose D."/>
            <person name="Tekedar H.C."/>
            <person name="Waldbieser G.C."/>
            <person name="Aarattuthodi S."/>
            <person name="Griffin M.J."/>
        </authorList>
    </citation>
    <scope>NUCLEOTIDE SEQUENCE [LARGE SCALE GENOMIC DNA]</scope>
    <source>
        <strain evidence="15 16">13 TAL-140 K3</strain>
    </source>
</reference>
<dbReference type="PANTHER" id="PTHR43742">
    <property type="entry name" value="TRIMETHYLAMINE-N-OXIDE REDUCTASE"/>
    <property type="match status" value="1"/>
</dbReference>
<dbReference type="InterPro" id="IPR006311">
    <property type="entry name" value="TAT_signal"/>
</dbReference>
<evidence type="ECO:0000256" key="9">
    <source>
        <dbReference type="ARBA" id="ARBA00023002"/>
    </source>
</evidence>
<keyword evidence="9 11" id="KW-0560">Oxidoreductase</keyword>
<comment type="similarity">
    <text evidence="3 11">Belongs to the prokaryotic molybdopterin-containing oxidoreductase family.</text>
</comment>
<dbReference type="Gene3D" id="3.40.50.740">
    <property type="match status" value="1"/>
</dbReference>
<dbReference type="InterPro" id="IPR011887">
    <property type="entry name" value="TorA"/>
</dbReference>
<dbReference type="GeneID" id="69537392"/>
<evidence type="ECO:0000256" key="5">
    <source>
        <dbReference type="ARBA" id="ARBA00022505"/>
    </source>
</evidence>
<evidence type="ECO:0000259" key="12">
    <source>
        <dbReference type="Pfam" id="PF00384"/>
    </source>
</evidence>